<feature type="chain" id="PRO_5004824931" description="ShKT domain-containing protein" evidence="1">
    <location>
        <begin position="39"/>
        <end position="87"/>
    </location>
</feature>
<name>W2T964_NECAM</name>
<dbReference type="Gene3D" id="1.10.10.1940">
    <property type="match status" value="1"/>
</dbReference>
<organism evidence="2 3">
    <name type="scientific">Necator americanus</name>
    <name type="common">Human hookworm</name>
    <dbReference type="NCBI Taxonomy" id="51031"/>
    <lineage>
        <taxon>Eukaryota</taxon>
        <taxon>Metazoa</taxon>
        <taxon>Ecdysozoa</taxon>
        <taxon>Nematoda</taxon>
        <taxon>Chromadorea</taxon>
        <taxon>Rhabditida</taxon>
        <taxon>Rhabditina</taxon>
        <taxon>Rhabditomorpha</taxon>
        <taxon>Strongyloidea</taxon>
        <taxon>Ancylostomatidae</taxon>
        <taxon>Bunostominae</taxon>
        <taxon>Necator</taxon>
    </lineage>
</organism>
<proteinExistence type="predicted"/>
<accession>W2T964</accession>
<evidence type="ECO:0000313" key="3">
    <source>
        <dbReference type="Proteomes" id="UP000053676"/>
    </source>
</evidence>
<keyword evidence="1" id="KW-0732">Signal</keyword>
<feature type="signal peptide" evidence="1">
    <location>
        <begin position="1"/>
        <end position="38"/>
    </location>
</feature>
<gene>
    <name evidence="2" type="ORF">NECAME_10833</name>
</gene>
<dbReference type="AlphaFoldDB" id="W2T964"/>
<dbReference type="Proteomes" id="UP000053676">
    <property type="component" value="Unassembled WGS sequence"/>
</dbReference>
<reference evidence="3" key="1">
    <citation type="journal article" date="2014" name="Nat. Genet.">
        <title>Genome of the human hookworm Necator americanus.</title>
        <authorList>
            <person name="Tang Y.T."/>
            <person name="Gao X."/>
            <person name="Rosa B.A."/>
            <person name="Abubucker S."/>
            <person name="Hallsworth-Pepin K."/>
            <person name="Martin J."/>
            <person name="Tyagi R."/>
            <person name="Heizer E."/>
            <person name="Zhang X."/>
            <person name="Bhonagiri-Palsikar V."/>
            <person name="Minx P."/>
            <person name="Warren W.C."/>
            <person name="Wang Q."/>
            <person name="Zhan B."/>
            <person name="Hotez P.J."/>
            <person name="Sternberg P.W."/>
            <person name="Dougall A."/>
            <person name="Gaze S.T."/>
            <person name="Mulvenna J."/>
            <person name="Sotillo J."/>
            <person name="Ranganathan S."/>
            <person name="Rabelo E.M."/>
            <person name="Wilson R.K."/>
            <person name="Felgner P.L."/>
            <person name="Bethony J."/>
            <person name="Hawdon J.M."/>
            <person name="Gasser R.B."/>
            <person name="Loukas A."/>
            <person name="Mitreva M."/>
        </authorList>
    </citation>
    <scope>NUCLEOTIDE SEQUENCE [LARGE SCALE GENOMIC DNA]</scope>
</reference>
<keyword evidence="3" id="KW-1185">Reference proteome</keyword>
<evidence type="ECO:0008006" key="4">
    <source>
        <dbReference type="Google" id="ProtNLM"/>
    </source>
</evidence>
<dbReference type="EMBL" id="KI660154">
    <property type="protein sequence ID" value="ETN77741.1"/>
    <property type="molecule type" value="Genomic_DNA"/>
</dbReference>
<protein>
    <recommendedName>
        <fullName evidence="4">ShKT domain-containing protein</fullName>
    </recommendedName>
</protein>
<evidence type="ECO:0000313" key="2">
    <source>
        <dbReference type="EMBL" id="ETN77741.1"/>
    </source>
</evidence>
<sequence length="87" mass="9824">MATYPVSSHFYICSDNMFLYLLTILLLVNAFTQDAVLAQDCVDRAPTAVCENIKRKHDCKGPMEMIAQMQCRKTCNLLGAKPMFKDS</sequence>
<dbReference type="KEGG" id="nai:NECAME_10833"/>
<evidence type="ECO:0000256" key="1">
    <source>
        <dbReference type="SAM" id="SignalP"/>
    </source>
</evidence>